<name>A0A9N9NDX6_9GLOM</name>
<evidence type="ECO:0000313" key="3">
    <source>
        <dbReference type="Proteomes" id="UP000789405"/>
    </source>
</evidence>
<proteinExistence type="predicted"/>
<keyword evidence="3" id="KW-1185">Reference proteome</keyword>
<evidence type="ECO:0000313" key="2">
    <source>
        <dbReference type="EMBL" id="CAG8725944.1"/>
    </source>
</evidence>
<protein>
    <submittedName>
        <fullName evidence="2">24940_t:CDS:1</fullName>
    </submittedName>
</protein>
<evidence type="ECO:0000256" key="1">
    <source>
        <dbReference type="SAM" id="MobiDB-lite"/>
    </source>
</evidence>
<dbReference type="EMBL" id="CAJVPY010011307">
    <property type="protein sequence ID" value="CAG8725944.1"/>
    <property type="molecule type" value="Genomic_DNA"/>
</dbReference>
<feature type="region of interest" description="Disordered" evidence="1">
    <location>
        <begin position="208"/>
        <end position="236"/>
    </location>
</feature>
<dbReference type="AlphaFoldDB" id="A0A9N9NDX6"/>
<dbReference type="OrthoDB" id="2135488at2759"/>
<gene>
    <name evidence="2" type="ORF">DERYTH_LOCUS14719</name>
</gene>
<feature type="compositionally biased region" description="Polar residues" evidence="1">
    <location>
        <begin position="217"/>
        <end position="236"/>
    </location>
</feature>
<comment type="caution">
    <text evidence="2">The sequence shown here is derived from an EMBL/GenBank/DDBJ whole genome shotgun (WGS) entry which is preliminary data.</text>
</comment>
<organism evidence="2 3">
    <name type="scientific">Dentiscutata erythropus</name>
    <dbReference type="NCBI Taxonomy" id="1348616"/>
    <lineage>
        <taxon>Eukaryota</taxon>
        <taxon>Fungi</taxon>
        <taxon>Fungi incertae sedis</taxon>
        <taxon>Mucoromycota</taxon>
        <taxon>Glomeromycotina</taxon>
        <taxon>Glomeromycetes</taxon>
        <taxon>Diversisporales</taxon>
        <taxon>Gigasporaceae</taxon>
        <taxon>Dentiscutata</taxon>
    </lineage>
</organism>
<accession>A0A9N9NDX6</accession>
<reference evidence="2" key="1">
    <citation type="submission" date="2021-06" db="EMBL/GenBank/DDBJ databases">
        <authorList>
            <person name="Kallberg Y."/>
            <person name="Tangrot J."/>
            <person name="Rosling A."/>
        </authorList>
    </citation>
    <scope>NUCLEOTIDE SEQUENCE</scope>
    <source>
        <strain evidence="2">MA453B</strain>
    </source>
</reference>
<feature type="region of interest" description="Disordered" evidence="1">
    <location>
        <begin position="80"/>
        <end position="112"/>
    </location>
</feature>
<sequence>MCIIEYCQHDVLAKQILIICYDEVVDEEAVSDGEMSHKNPQTIVASPTSLSPPANQFNDQNIDSSTTNNNFVPETSTVAEPLSQPMTSDVTPSAQPLPASQQFEEQPRRNMSPSERLLFERNCVAVLTEANKVNDNADLRQIIINFLGGVHVETNQLKAASVGIHNSDDHVRQIILHEETARNHDGKATTETLIFEINLTNGQWRKLKRKKVKGLRSQTNDGSSSRMNGRQQNGET</sequence>
<dbReference type="Proteomes" id="UP000789405">
    <property type="component" value="Unassembled WGS sequence"/>
</dbReference>